<organism evidence="12 13">
    <name type="scientific">Paenibacillus cremeus</name>
    <dbReference type="NCBI Taxonomy" id="2163881"/>
    <lineage>
        <taxon>Bacteria</taxon>
        <taxon>Bacillati</taxon>
        <taxon>Bacillota</taxon>
        <taxon>Bacilli</taxon>
        <taxon>Bacillales</taxon>
        <taxon>Paenibacillaceae</taxon>
        <taxon>Paenibacillus</taxon>
    </lineage>
</organism>
<dbReference type="CDD" id="cd01949">
    <property type="entry name" value="GGDEF"/>
    <property type="match status" value="1"/>
</dbReference>
<dbReference type="InterPro" id="IPR035965">
    <property type="entry name" value="PAS-like_dom_sf"/>
</dbReference>
<dbReference type="EMBL" id="VNJI01000028">
    <property type="protein sequence ID" value="TVY08062.1"/>
    <property type="molecule type" value="Genomic_DNA"/>
</dbReference>
<dbReference type="InterPro" id="IPR001633">
    <property type="entry name" value="EAL_dom"/>
</dbReference>
<dbReference type="AlphaFoldDB" id="A0A559K7F4"/>
<dbReference type="Pfam" id="PF00072">
    <property type="entry name" value="Response_reg"/>
    <property type="match status" value="1"/>
</dbReference>
<comment type="caution">
    <text evidence="12">The sequence shown here is derived from an EMBL/GenBank/DDBJ whole genome shotgun (WGS) entry which is preliminary data.</text>
</comment>
<dbReference type="InterPro" id="IPR016032">
    <property type="entry name" value="Sig_transdc_resp-reg_C-effctor"/>
</dbReference>
<dbReference type="OrthoDB" id="9759607at2"/>
<dbReference type="SUPFAM" id="SSF52172">
    <property type="entry name" value="CheY-like"/>
    <property type="match status" value="1"/>
</dbReference>
<dbReference type="SMART" id="SM00421">
    <property type="entry name" value="HTH_LUXR"/>
    <property type="match status" value="1"/>
</dbReference>
<evidence type="ECO:0000313" key="12">
    <source>
        <dbReference type="EMBL" id="TVY08062.1"/>
    </source>
</evidence>
<keyword evidence="2" id="KW-0805">Transcription regulation</keyword>
<keyword evidence="1" id="KW-0902">Two-component regulatory system</keyword>
<feature type="modified residue" description="4-aspartylphosphate" evidence="5">
    <location>
        <position position="77"/>
    </location>
</feature>
<dbReference type="Pfam" id="PF00563">
    <property type="entry name" value="EAL"/>
    <property type="match status" value="1"/>
</dbReference>
<dbReference type="InterPro" id="IPR035919">
    <property type="entry name" value="EAL_sf"/>
</dbReference>
<evidence type="ECO:0000259" key="11">
    <source>
        <dbReference type="PROSITE" id="PS50887"/>
    </source>
</evidence>
<name>A0A559K7F4_9BACL</name>
<evidence type="ECO:0000256" key="1">
    <source>
        <dbReference type="ARBA" id="ARBA00023012"/>
    </source>
</evidence>
<dbReference type="SUPFAM" id="SSF46894">
    <property type="entry name" value="C-terminal effector domain of the bipartite response regulators"/>
    <property type="match status" value="1"/>
</dbReference>
<evidence type="ECO:0000313" key="13">
    <source>
        <dbReference type="Proteomes" id="UP000317036"/>
    </source>
</evidence>
<dbReference type="GO" id="GO:0003677">
    <property type="term" value="F:DNA binding"/>
    <property type="evidence" value="ECO:0007669"/>
    <property type="project" value="UniProtKB-KW"/>
</dbReference>
<evidence type="ECO:0000256" key="2">
    <source>
        <dbReference type="ARBA" id="ARBA00023015"/>
    </source>
</evidence>
<dbReference type="InterPro" id="IPR043128">
    <property type="entry name" value="Rev_trsase/Diguanyl_cyclase"/>
</dbReference>
<dbReference type="PROSITE" id="PS50112">
    <property type="entry name" value="PAS"/>
    <property type="match status" value="1"/>
</dbReference>
<dbReference type="InterPro" id="IPR000014">
    <property type="entry name" value="PAS"/>
</dbReference>
<dbReference type="Gene3D" id="1.10.10.10">
    <property type="entry name" value="Winged helix-like DNA-binding domain superfamily/Winged helix DNA-binding domain"/>
    <property type="match status" value="1"/>
</dbReference>
<keyword evidence="6" id="KW-0175">Coiled coil</keyword>
<dbReference type="Gene3D" id="3.20.20.450">
    <property type="entry name" value="EAL domain"/>
    <property type="match status" value="1"/>
</dbReference>
<dbReference type="NCBIfam" id="TIGR00254">
    <property type="entry name" value="GGDEF"/>
    <property type="match status" value="1"/>
</dbReference>
<evidence type="ECO:0000259" key="7">
    <source>
        <dbReference type="PROSITE" id="PS50043"/>
    </source>
</evidence>
<dbReference type="SUPFAM" id="SSF55073">
    <property type="entry name" value="Nucleotide cyclase"/>
    <property type="match status" value="1"/>
</dbReference>
<dbReference type="Pfam" id="PF00990">
    <property type="entry name" value="GGDEF"/>
    <property type="match status" value="1"/>
</dbReference>
<keyword evidence="5" id="KW-0597">Phosphoprotein</keyword>
<evidence type="ECO:0000259" key="10">
    <source>
        <dbReference type="PROSITE" id="PS50883"/>
    </source>
</evidence>
<dbReference type="NCBIfam" id="TIGR00229">
    <property type="entry name" value="sensory_box"/>
    <property type="match status" value="1"/>
</dbReference>
<evidence type="ECO:0000256" key="3">
    <source>
        <dbReference type="ARBA" id="ARBA00023125"/>
    </source>
</evidence>
<feature type="domain" description="PAS" evidence="9">
    <location>
        <begin position="184"/>
        <end position="262"/>
    </location>
</feature>
<keyword evidence="3" id="KW-0238">DNA-binding</keyword>
<dbReference type="PROSITE" id="PS50887">
    <property type="entry name" value="GGDEF"/>
    <property type="match status" value="1"/>
</dbReference>
<dbReference type="Gene3D" id="3.30.450.20">
    <property type="entry name" value="PAS domain"/>
    <property type="match status" value="1"/>
</dbReference>
<dbReference type="InterPro" id="IPR001789">
    <property type="entry name" value="Sig_transdc_resp-reg_receiver"/>
</dbReference>
<dbReference type="CDD" id="cd01948">
    <property type="entry name" value="EAL"/>
    <property type="match status" value="1"/>
</dbReference>
<keyword evidence="13" id="KW-1185">Reference proteome</keyword>
<dbReference type="SUPFAM" id="SSF55785">
    <property type="entry name" value="PYP-like sensor domain (PAS domain)"/>
    <property type="match status" value="1"/>
</dbReference>
<dbReference type="PROSITE" id="PS50883">
    <property type="entry name" value="EAL"/>
    <property type="match status" value="1"/>
</dbReference>
<feature type="coiled-coil region" evidence="6">
    <location>
        <begin position="151"/>
        <end position="178"/>
    </location>
</feature>
<accession>A0A559K7F4</accession>
<dbReference type="SMART" id="SM00052">
    <property type="entry name" value="EAL"/>
    <property type="match status" value="1"/>
</dbReference>
<dbReference type="CDD" id="cd00130">
    <property type="entry name" value="PAS"/>
    <property type="match status" value="1"/>
</dbReference>
<dbReference type="GO" id="GO:0000160">
    <property type="term" value="P:phosphorelay signal transduction system"/>
    <property type="evidence" value="ECO:0007669"/>
    <property type="project" value="UniProtKB-KW"/>
</dbReference>
<dbReference type="GO" id="GO:0006355">
    <property type="term" value="P:regulation of DNA-templated transcription"/>
    <property type="evidence" value="ECO:0007669"/>
    <property type="project" value="InterPro"/>
</dbReference>
<proteinExistence type="predicted"/>
<dbReference type="FunFam" id="3.30.70.270:FF:000001">
    <property type="entry name" value="Diguanylate cyclase domain protein"/>
    <property type="match status" value="1"/>
</dbReference>
<dbReference type="InterPro" id="IPR052155">
    <property type="entry name" value="Biofilm_reg_signaling"/>
</dbReference>
<evidence type="ECO:0000256" key="5">
    <source>
        <dbReference type="PROSITE-ProRule" id="PRU00169"/>
    </source>
</evidence>
<sequence length="841" mass="95704">MKQPILFGRAVFFFHDWGVFMMNEDKVNILLVDDQAENLLALEAVIERDDYNLVKAYSGEEALKYLFKYEFAVILLDVQMPGLDGFETAKIIKSRVKSKNIPIIFVTANNMDEQHVYTGYFVGAIEYILKPFDPNTLKAKVQGFVEIYKTNRKLTEQTEKLLQKTKELEKAYKELTAMTSELSKSQALANVISETSIDSMFVLDQDGRILKINPAVKKMFGYEEIEILEKNIELVFSSAKSQSFIRSRLNSLAGMEEILKDEEGIKEISAVRKDGSTFPVEFQIGKTLMENKSIIACTIRDVTKKRQFEQMITHMAYHDGLTNLPNRRLFNDHLSSMLKQAKQKNQLLVMMYLDLDRFKYINDSLGHAIGDKLLQEVANKLLVCTRGEGDFVSRIGGDEFNILLPETNREAALEMAEEMLEQFKKPVYIENYELFVTASIGISVFPYDGEDALSLMKNADAALYRAKEQGKNKYQIYHSGMNLQSYRTFILQNDLRKAAEREELILHYQPRIDAATGKVIGTEALIRWNHPSWGQLLPSEFIPLAEETGQIAGIGEWVLRKACEQNKLWQNEGLPLTRIAVNFSPLQFLQKDLIRIINQILTETGVEPEVLEIEITESAILQNENIITKMLHEIKGMGITISLDDFGSGGTSLSTLKNIPADIVKIDKIFIDDLSVNPSQGTAFITSIVSLAHSLKMSVVAEGIESEEQLNLLKKLGVQGMQGFLFSPPVPPAELDSLLNRGLPEQFTYKSKIEKEVDQQDILDFQLYRMKELFSISSREHDVFKLIIDGLNNKEISEQLFISEHTVKNHITRIFQKLNVNDRLQAMAKVYQSCIQQNKAL</sequence>
<dbReference type="SUPFAM" id="SSF141868">
    <property type="entry name" value="EAL domain-like"/>
    <property type="match status" value="1"/>
</dbReference>
<dbReference type="Pfam" id="PF13426">
    <property type="entry name" value="PAS_9"/>
    <property type="match status" value="1"/>
</dbReference>
<dbReference type="SMART" id="SM00091">
    <property type="entry name" value="PAS"/>
    <property type="match status" value="1"/>
</dbReference>
<evidence type="ECO:0000259" key="9">
    <source>
        <dbReference type="PROSITE" id="PS50112"/>
    </source>
</evidence>
<dbReference type="Gene3D" id="3.40.50.2300">
    <property type="match status" value="1"/>
</dbReference>
<evidence type="ECO:0000259" key="8">
    <source>
        <dbReference type="PROSITE" id="PS50110"/>
    </source>
</evidence>
<evidence type="ECO:0000256" key="6">
    <source>
        <dbReference type="SAM" id="Coils"/>
    </source>
</evidence>
<dbReference type="InterPro" id="IPR011006">
    <property type="entry name" value="CheY-like_superfamily"/>
</dbReference>
<dbReference type="PRINTS" id="PR00038">
    <property type="entry name" value="HTHLUXR"/>
</dbReference>
<dbReference type="InterPro" id="IPR000792">
    <property type="entry name" value="Tscrpt_reg_LuxR_C"/>
</dbReference>
<dbReference type="InterPro" id="IPR036388">
    <property type="entry name" value="WH-like_DNA-bd_sf"/>
</dbReference>
<feature type="domain" description="Response regulatory" evidence="8">
    <location>
        <begin position="28"/>
        <end position="145"/>
    </location>
</feature>
<protein>
    <submittedName>
        <fullName evidence="12">EAL domain-containing protein</fullName>
    </submittedName>
</protein>
<dbReference type="PROSITE" id="PS50043">
    <property type="entry name" value="HTH_LUXR_2"/>
    <property type="match status" value="1"/>
</dbReference>
<reference evidence="12 13" key="1">
    <citation type="submission" date="2019-07" db="EMBL/GenBank/DDBJ databases">
        <authorList>
            <person name="Kim J."/>
        </authorList>
    </citation>
    <scope>NUCLEOTIDE SEQUENCE [LARGE SCALE GENOMIC DNA]</scope>
    <source>
        <strain evidence="12 13">JC52</strain>
    </source>
</reference>
<feature type="domain" description="GGDEF" evidence="11">
    <location>
        <begin position="346"/>
        <end position="479"/>
    </location>
</feature>
<dbReference type="Pfam" id="PF00196">
    <property type="entry name" value="GerE"/>
    <property type="match status" value="1"/>
</dbReference>
<feature type="domain" description="HTH luxR-type" evidence="7">
    <location>
        <begin position="769"/>
        <end position="834"/>
    </location>
</feature>
<dbReference type="PANTHER" id="PTHR44757">
    <property type="entry name" value="DIGUANYLATE CYCLASE DGCP"/>
    <property type="match status" value="1"/>
</dbReference>
<dbReference type="PROSITE" id="PS50110">
    <property type="entry name" value="RESPONSE_REGULATORY"/>
    <property type="match status" value="1"/>
</dbReference>
<feature type="domain" description="EAL" evidence="10">
    <location>
        <begin position="488"/>
        <end position="743"/>
    </location>
</feature>
<dbReference type="PROSITE" id="PS00622">
    <property type="entry name" value="HTH_LUXR_1"/>
    <property type="match status" value="1"/>
</dbReference>
<dbReference type="InterPro" id="IPR000160">
    <property type="entry name" value="GGDEF_dom"/>
</dbReference>
<dbReference type="CDD" id="cd06170">
    <property type="entry name" value="LuxR_C_like"/>
    <property type="match status" value="1"/>
</dbReference>
<dbReference type="Gene3D" id="3.30.70.270">
    <property type="match status" value="1"/>
</dbReference>
<evidence type="ECO:0000256" key="4">
    <source>
        <dbReference type="ARBA" id="ARBA00023163"/>
    </source>
</evidence>
<keyword evidence="4" id="KW-0804">Transcription</keyword>
<dbReference type="SMART" id="SM00267">
    <property type="entry name" value="GGDEF"/>
    <property type="match status" value="1"/>
</dbReference>
<dbReference type="Proteomes" id="UP000317036">
    <property type="component" value="Unassembled WGS sequence"/>
</dbReference>
<dbReference type="PANTHER" id="PTHR44757:SF2">
    <property type="entry name" value="BIOFILM ARCHITECTURE MAINTENANCE PROTEIN MBAA"/>
    <property type="match status" value="1"/>
</dbReference>
<dbReference type="SMART" id="SM00448">
    <property type="entry name" value="REC"/>
    <property type="match status" value="1"/>
</dbReference>
<gene>
    <name evidence="12" type="ORF">FPZ49_20925</name>
</gene>
<dbReference type="InterPro" id="IPR029787">
    <property type="entry name" value="Nucleotide_cyclase"/>
</dbReference>